<dbReference type="Gene3D" id="3.30.200.20">
    <property type="entry name" value="Phosphorylase Kinase, domain 1"/>
    <property type="match status" value="1"/>
</dbReference>
<dbReference type="PROSITE" id="PS50002">
    <property type="entry name" value="SH3"/>
    <property type="match status" value="1"/>
</dbReference>
<dbReference type="SUPFAM" id="SSF56112">
    <property type="entry name" value="Protein kinase-like (PK-like)"/>
    <property type="match status" value="1"/>
</dbReference>
<feature type="region of interest" description="Disordered" evidence="11">
    <location>
        <begin position="883"/>
        <end position="908"/>
    </location>
</feature>
<dbReference type="InterPro" id="IPR000719">
    <property type="entry name" value="Prot_kinase_dom"/>
</dbReference>
<feature type="compositionally biased region" description="Low complexity" evidence="11">
    <location>
        <begin position="1006"/>
        <end position="1018"/>
    </location>
</feature>
<dbReference type="InterPro" id="IPR036028">
    <property type="entry name" value="SH3-like_dom_sf"/>
</dbReference>
<dbReference type="SUPFAM" id="SSF50044">
    <property type="entry name" value="SH3-domain"/>
    <property type="match status" value="1"/>
</dbReference>
<feature type="compositionally biased region" description="Polar residues" evidence="11">
    <location>
        <begin position="789"/>
        <end position="808"/>
    </location>
</feature>
<gene>
    <name evidence="14" type="ORF">HW555_002305</name>
</gene>
<dbReference type="GO" id="GO:0002009">
    <property type="term" value="P:morphogenesis of an epithelium"/>
    <property type="evidence" value="ECO:0007669"/>
    <property type="project" value="UniProtKB-ARBA"/>
</dbReference>
<evidence type="ECO:0000256" key="11">
    <source>
        <dbReference type="SAM" id="MobiDB-lite"/>
    </source>
</evidence>
<feature type="domain" description="SH3" evidence="12">
    <location>
        <begin position="716"/>
        <end position="776"/>
    </location>
</feature>
<evidence type="ECO:0000313" key="14">
    <source>
        <dbReference type="EMBL" id="KAF9421865.1"/>
    </source>
</evidence>
<dbReference type="PROSITE" id="PS00109">
    <property type="entry name" value="PROTEIN_KINASE_TYR"/>
    <property type="match status" value="1"/>
</dbReference>
<organism evidence="14 15">
    <name type="scientific">Spodoptera exigua</name>
    <name type="common">Beet armyworm</name>
    <name type="synonym">Noctua fulgens</name>
    <dbReference type="NCBI Taxonomy" id="7107"/>
    <lineage>
        <taxon>Eukaryota</taxon>
        <taxon>Metazoa</taxon>
        <taxon>Ecdysozoa</taxon>
        <taxon>Arthropoda</taxon>
        <taxon>Hexapoda</taxon>
        <taxon>Insecta</taxon>
        <taxon>Pterygota</taxon>
        <taxon>Neoptera</taxon>
        <taxon>Endopterygota</taxon>
        <taxon>Lepidoptera</taxon>
        <taxon>Glossata</taxon>
        <taxon>Ditrysia</taxon>
        <taxon>Noctuoidea</taxon>
        <taxon>Noctuidae</taxon>
        <taxon>Amphipyrinae</taxon>
        <taxon>Spodoptera</taxon>
    </lineage>
</organism>
<dbReference type="InterPro" id="IPR011009">
    <property type="entry name" value="Kinase-like_dom_sf"/>
</dbReference>
<dbReference type="GO" id="GO:0004674">
    <property type="term" value="F:protein serine/threonine kinase activity"/>
    <property type="evidence" value="ECO:0007669"/>
    <property type="project" value="UniProtKB-EC"/>
</dbReference>
<dbReference type="Pfam" id="PF00018">
    <property type="entry name" value="SH3_1"/>
    <property type="match status" value="1"/>
</dbReference>
<dbReference type="Proteomes" id="UP000648187">
    <property type="component" value="Unassembled WGS sequence"/>
</dbReference>
<accession>A0A835LAC4</accession>
<dbReference type="Pfam" id="PF07714">
    <property type="entry name" value="PK_Tyr_Ser-Thr"/>
    <property type="match status" value="1"/>
</dbReference>
<feature type="compositionally biased region" description="Polar residues" evidence="11">
    <location>
        <begin position="823"/>
        <end position="842"/>
    </location>
</feature>
<comment type="caution">
    <text evidence="14">The sequence shown here is derived from an EMBL/GenBank/DDBJ whole genome shotgun (WGS) entry which is preliminary data.</text>
</comment>
<dbReference type="SMART" id="SM00326">
    <property type="entry name" value="SH3"/>
    <property type="match status" value="1"/>
</dbReference>
<keyword evidence="15" id="KW-1185">Reference proteome</keyword>
<evidence type="ECO:0000256" key="8">
    <source>
        <dbReference type="ARBA" id="ARBA00047899"/>
    </source>
</evidence>
<feature type="region of interest" description="Disordered" evidence="11">
    <location>
        <begin position="1"/>
        <end position="173"/>
    </location>
</feature>
<name>A0A835LAC4_SPOEX</name>
<dbReference type="GO" id="GO:0005524">
    <property type="term" value="F:ATP binding"/>
    <property type="evidence" value="ECO:0007669"/>
    <property type="project" value="UniProtKB-UniRule"/>
</dbReference>
<dbReference type="FunFam" id="1.10.510.10:FF:000080">
    <property type="entry name" value="Putative activated CDC42 kinase 1"/>
    <property type="match status" value="1"/>
</dbReference>
<evidence type="ECO:0000259" key="13">
    <source>
        <dbReference type="PROSITE" id="PS50011"/>
    </source>
</evidence>
<keyword evidence="3" id="KW-0808">Transferase</keyword>
<dbReference type="Gene3D" id="1.10.510.10">
    <property type="entry name" value="Transferase(Phosphotransferase) domain 1"/>
    <property type="match status" value="1"/>
</dbReference>
<dbReference type="Pfam" id="PF22931">
    <property type="entry name" value="SAM_TNK"/>
    <property type="match status" value="1"/>
</dbReference>
<feature type="compositionally biased region" description="Basic and acidic residues" evidence="11">
    <location>
        <begin position="62"/>
        <end position="74"/>
    </location>
</feature>
<feature type="compositionally biased region" description="Basic residues" evidence="11">
    <location>
        <begin position="154"/>
        <end position="163"/>
    </location>
</feature>
<evidence type="ECO:0000256" key="4">
    <source>
        <dbReference type="ARBA" id="ARBA00022741"/>
    </source>
</evidence>
<evidence type="ECO:0000256" key="3">
    <source>
        <dbReference type="ARBA" id="ARBA00022679"/>
    </source>
</evidence>
<feature type="compositionally biased region" description="Basic residues" evidence="11">
    <location>
        <begin position="1"/>
        <end position="10"/>
    </location>
</feature>
<dbReference type="SMART" id="SM00219">
    <property type="entry name" value="TyrKc"/>
    <property type="match status" value="1"/>
</dbReference>
<evidence type="ECO:0000313" key="15">
    <source>
        <dbReference type="Proteomes" id="UP000648187"/>
    </source>
</evidence>
<evidence type="ECO:0000256" key="5">
    <source>
        <dbReference type="ARBA" id="ARBA00022777"/>
    </source>
</evidence>
<feature type="binding site" evidence="10">
    <location>
        <position position="487"/>
    </location>
    <ligand>
        <name>ATP</name>
        <dbReference type="ChEBI" id="CHEBI:30616"/>
    </ligand>
</feature>
<keyword evidence="7" id="KW-0829">Tyrosine-protein kinase</keyword>
<protein>
    <recommendedName>
        <fullName evidence="1">non-specific protein-tyrosine kinase</fullName>
        <ecNumber evidence="1">2.7.10.2</ecNumber>
    </recommendedName>
</protein>
<keyword evidence="2 9" id="KW-0728">SH3 domain</keyword>
<dbReference type="InterPro" id="IPR001452">
    <property type="entry name" value="SH3_domain"/>
</dbReference>
<proteinExistence type="predicted"/>
<reference evidence="14" key="1">
    <citation type="submission" date="2020-08" db="EMBL/GenBank/DDBJ databases">
        <title>Spodoptera exigua strain:BAW_Kor-Di-RS1 Genome sequencing and assembly.</title>
        <authorList>
            <person name="Kim J."/>
            <person name="Nam H.Y."/>
            <person name="Kwon M."/>
            <person name="Choi J.H."/>
            <person name="Cho S.R."/>
            <person name="Kim G.-H."/>
        </authorList>
    </citation>
    <scope>NUCLEOTIDE SEQUENCE</scope>
    <source>
        <strain evidence="14">BAW_Kor-Di-RS1</strain>
        <tissue evidence="14">Whole-body</tissue>
    </source>
</reference>
<dbReference type="PANTHER" id="PTHR24418">
    <property type="entry name" value="TYROSINE-PROTEIN KINASE"/>
    <property type="match status" value="1"/>
</dbReference>
<dbReference type="EC" id="2.7.10.2" evidence="1"/>
<feature type="region of interest" description="Disordered" evidence="11">
    <location>
        <begin position="956"/>
        <end position="1035"/>
    </location>
</feature>
<feature type="region of interest" description="Disordered" evidence="11">
    <location>
        <begin position="781"/>
        <end position="842"/>
    </location>
</feature>
<feature type="compositionally biased region" description="Low complexity" evidence="11">
    <location>
        <begin position="883"/>
        <end position="901"/>
    </location>
</feature>
<dbReference type="PROSITE" id="PS00107">
    <property type="entry name" value="PROTEIN_KINASE_ATP"/>
    <property type="match status" value="1"/>
</dbReference>
<dbReference type="InterPro" id="IPR020635">
    <property type="entry name" value="Tyr_kinase_cat_dom"/>
</dbReference>
<evidence type="ECO:0000256" key="10">
    <source>
        <dbReference type="PROSITE-ProRule" id="PRU10141"/>
    </source>
</evidence>
<dbReference type="InterPro" id="IPR050198">
    <property type="entry name" value="Non-receptor_tyrosine_kinases"/>
</dbReference>
<evidence type="ECO:0000256" key="2">
    <source>
        <dbReference type="ARBA" id="ARBA00022443"/>
    </source>
</evidence>
<keyword evidence="5" id="KW-0418">Kinase</keyword>
<keyword evidence="6 10" id="KW-0067">ATP-binding</keyword>
<evidence type="ECO:0000256" key="1">
    <source>
        <dbReference type="ARBA" id="ARBA00011903"/>
    </source>
</evidence>
<dbReference type="GO" id="GO:0004715">
    <property type="term" value="F:non-membrane spanning protein tyrosine kinase activity"/>
    <property type="evidence" value="ECO:0007669"/>
    <property type="project" value="UniProtKB-EC"/>
</dbReference>
<evidence type="ECO:0000256" key="9">
    <source>
        <dbReference type="PROSITE-ProRule" id="PRU00192"/>
    </source>
</evidence>
<feature type="compositionally biased region" description="Polar residues" evidence="11">
    <location>
        <begin position="1019"/>
        <end position="1035"/>
    </location>
</feature>
<dbReference type="InterPro" id="IPR055175">
    <property type="entry name" value="ACK/TNK-like_SAM"/>
</dbReference>
<keyword evidence="4 10" id="KW-0547">Nucleotide-binding</keyword>
<dbReference type="AlphaFoldDB" id="A0A835LAC4"/>
<sequence>MRKSIMKKRIDKIMEGVQLQRGEENMEHEETINEKKSDQPGETKEIESCKKKALEEVDQYGEEIKETTLEKDDQYGENISSGSEGKETGLSPTILDFSSGSSDDFIPNSETDSTDTSTSTGKPKKRYTKKLIIPESSDDSDSTTSGPEPGCSHSNKKQRKSLKERRADRQSRLMLRNAGKSYVTKLGKMKPERNLGPLTDCRMKCNIRISHDIREFIFKEYWGLGSYDERAKYTERFIKINKKKTHTIEGKGKREYSNTYKIVYFDEDYKICKSCLLKTLGESNRFLQTVCEKIKKYGRVTKSERGRAASYKKISNERLKDVEQHINKFPAYESHYSRSKTAKKYLSSDLSLNTMYQLYCKENSNPVCKTITRLAHFDYVHAEDLEKLGISKPGVRRLFDAVRKKKLQLWNRKFWNKLFGSSSSSVSKEKTDLAVRTPQADSRTTCIILEKDIILHSEIGNGSFGVVKRGEWRVSEHPSQTVPVAVKVLKADAFSQPGIYDDFRREVEAMHSLKHPNLIKLHGVVFHPLMMVCELAAMGSLLDYIVAQNGKVSLNYIYKWSEQVASGMAHLEKHRFLHRDLACRNILLSSVDLVKIGDFGLMRALPDADDCYVMSEGRRVPFPWCAPESLRSRQFSHASDVWMFAVALWEMYTFGEEPWIGLNGSEILRLIMREGQRLSAPNACPPDVYMLMMQCWDLNPKERPTFAGIQRYIETNKFETAIAALSYRRPGKMTIDAGDAIILIDKRPELHWWKGQNQRTLEVGLFPSTLVTVGLKSAKNNQAAKKSQTLTPTQRAQATSNTSSSNGVSDDMAVVLRKRRTIESTQPSTTRGGNTGSKHFNYNKLTNDRVATLAQERAARHTRDAHSKSLNQVKEDILIDLDLPPSTRLSTPSKKSSPSSPNVVSILDEPIDVPEIGLDSDWGEQSIESLPSVSASYNLQNYGMYGAKSLDNLSTPLHLSTPPAPPQPDPFDTSQFWPSNATRPNYDITESNINSISKQLQESHRYSSSKQSSSAETSHIYNNMPSTSTASANNTYGNTPSPYAMNNALSLERNVTAPSVTASLADMSLDDRISESLNLRSKSNNSDYLYSDSIYNAPSTSAAANNATEDKKYGDIPIYKNYDITPVQQQFILETKDYYTKLSTPSKANTSNDYEKNIYVPKYEEDGEKLKNFSDCVENSKNYSAYKYQNVDYQYSNYDSFRGSLASTSRGGTAVYDEVNDTTSNFYSEIGEPAGSSLYAAQPVYSNSNLYDEVYEDSVPRPHRPAPPCPTKPK</sequence>
<feature type="domain" description="Protein kinase" evidence="13">
    <location>
        <begin position="453"/>
        <end position="713"/>
    </location>
</feature>
<feature type="compositionally biased region" description="Polar residues" evidence="11">
    <location>
        <begin position="972"/>
        <end position="1000"/>
    </location>
</feature>
<dbReference type="PRINTS" id="PR00109">
    <property type="entry name" value="TYRKINASE"/>
</dbReference>
<feature type="compositionally biased region" description="Basic and acidic residues" evidence="11">
    <location>
        <begin position="21"/>
        <end position="55"/>
    </location>
</feature>
<dbReference type="InterPro" id="IPR008266">
    <property type="entry name" value="Tyr_kinase_AS"/>
</dbReference>
<evidence type="ECO:0000259" key="12">
    <source>
        <dbReference type="PROSITE" id="PS50002"/>
    </source>
</evidence>
<dbReference type="InterPro" id="IPR017441">
    <property type="entry name" value="Protein_kinase_ATP_BS"/>
</dbReference>
<dbReference type="PROSITE" id="PS50011">
    <property type="entry name" value="PROTEIN_KINASE_DOM"/>
    <property type="match status" value="1"/>
</dbReference>
<dbReference type="EMBL" id="JACKWZ010000021">
    <property type="protein sequence ID" value="KAF9421865.1"/>
    <property type="molecule type" value="Genomic_DNA"/>
</dbReference>
<evidence type="ECO:0000256" key="7">
    <source>
        <dbReference type="ARBA" id="ARBA00023137"/>
    </source>
</evidence>
<evidence type="ECO:0000256" key="6">
    <source>
        <dbReference type="ARBA" id="ARBA00022840"/>
    </source>
</evidence>
<comment type="catalytic activity">
    <reaction evidence="8">
        <text>L-threonyl-[protein] + ATP = O-phospho-L-threonyl-[protein] + ADP + H(+)</text>
        <dbReference type="Rhea" id="RHEA:46608"/>
        <dbReference type="Rhea" id="RHEA-COMP:11060"/>
        <dbReference type="Rhea" id="RHEA-COMP:11605"/>
        <dbReference type="ChEBI" id="CHEBI:15378"/>
        <dbReference type="ChEBI" id="CHEBI:30013"/>
        <dbReference type="ChEBI" id="CHEBI:30616"/>
        <dbReference type="ChEBI" id="CHEBI:61977"/>
        <dbReference type="ChEBI" id="CHEBI:456216"/>
        <dbReference type="EC" id="2.7.11.1"/>
    </reaction>
</comment>
<dbReference type="InterPro" id="IPR001245">
    <property type="entry name" value="Ser-Thr/Tyr_kinase_cat_dom"/>
</dbReference>